<evidence type="ECO:0000256" key="1">
    <source>
        <dbReference type="SAM" id="MobiDB-lite"/>
    </source>
</evidence>
<evidence type="ECO:0000313" key="3">
    <source>
        <dbReference type="Proteomes" id="UP000631535"/>
    </source>
</evidence>
<dbReference type="Proteomes" id="UP000631535">
    <property type="component" value="Unassembled WGS sequence"/>
</dbReference>
<dbReference type="RefSeq" id="WP_189038155.1">
    <property type="nucleotide sequence ID" value="NZ_BMMP01000011.1"/>
</dbReference>
<reference evidence="3" key="1">
    <citation type="journal article" date="2019" name="Int. J. Syst. Evol. Microbiol.">
        <title>The Global Catalogue of Microorganisms (GCM) 10K type strain sequencing project: providing services to taxonomists for standard genome sequencing and annotation.</title>
        <authorList>
            <consortium name="The Broad Institute Genomics Platform"/>
            <consortium name="The Broad Institute Genome Sequencing Center for Infectious Disease"/>
            <person name="Wu L."/>
            <person name="Ma J."/>
        </authorList>
    </citation>
    <scope>NUCLEOTIDE SEQUENCE [LARGE SCALE GENOMIC DNA]</scope>
    <source>
        <strain evidence="3">CGMCC 4.7178</strain>
    </source>
</reference>
<proteinExistence type="predicted"/>
<keyword evidence="3" id="KW-1185">Reference proteome</keyword>
<gene>
    <name evidence="2" type="ORF">GCM10012287_35700</name>
</gene>
<name>A0ABQ2MI02_9ACTN</name>
<accession>A0ABQ2MI02</accession>
<organism evidence="2 3">
    <name type="scientific">Streptomyces daqingensis</name>
    <dbReference type="NCBI Taxonomy" id="1472640"/>
    <lineage>
        <taxon>Bacteria</taxon>
        <taxon>Bacillati</taxon>
        <taxon>Actinomycetota</taxon>
        <taxon>Actinomycetes</taxon>
        <taxon>Kitasatosporales</taxon>
        <taxon>Streptomycetaceae</taxon>
        <taxon>Streptomyces</taxon>
    </lineage>
</organism>
<sequence length="686" mass="75455">MTYESDEYTPSQDPREAQSETSGQTSGIRLEDVSAGRDAFIAGRDNYIYYITGLEQLRPHPVARHSVLSERLFVQPRMRSTNPTPEPFSADSMSGPGVLVITSDGSSGRRTAALKQLDRWLPADRPIFELFPDWEQPEVSRIPCRPGVGYLLNLTGVQEPLDTSFFENLPDYAEKARSSGTCLVIIAGEHLSNGALAATSELATVPVLQLLRPPALDVALRRIANHPERHARTAWLREGESIFAGKLGGDQSPEEAVRFADIVIQSKGPEDTESLDRYLGWEHKLAQWFGGSDSDAPEKRAQQISAACLDGAPARVVLDAADALLASPSLNWPARVGGPLAGADDTQRCKAAEIDFAQDGTVSISASRPGISHALLRHLWRNRPQLVPVLSDWFSEISKPRGIAEGHLSRLAEVLTAVAATEGPDAVLELTQEWLRADRARYTDLAVDVLSRLAVNPATGSRVRRELSGWARGHTMPERQRAVVSVCRGALGRDYPSIALKRLEYVLDENTIPEVRQEAVASLRHMLADWELSARALKTIVEWVCAPQASERSGKMFLEIFDHTTATDSLAPIRGLLALEGTAGRSVRQLLSDGWRAVWRRVELRHQASHILDRWCEAADANELPPVAVEEIISVIFTEHADALGDDLDRVIGGSSPFRANLRTRFVEQVRESAARRSYGDTQQVA</sequence>
<evidence type="ECO:0000313" key="2">
    <source>
        <dbReference type="EMBL" id="GGO52116.1"/>
    </source>
</evidence>
<protein>
    <submittedName>
        <fullName evidence="2">Uncharacterized protein</fullName>
    </submittedName>
</protein>
<dbReference type="EMBL" id="BMMP01000011">
    <property type="protein sequence ID" value="GGO52116.1"/>
    <property type="molecule type" value="Genomic_DNA"/>
</dbReference>
<feature type="region of interest" description="Disordered" evidence="1">
    <location>
        <begin position="1"/>
        <end position="30"/>
    </location>
</feature>
<comment type="caution">
    <text evidence="2">The sequence shown here is derived from an EMBL/GenBank/DDBJ whole genome shotgun (WGS) entry which is preliminary data.</text>
</comment>